<organism evidence="3 4">
    <name type="scientific">Acorus calamus</name>
    <name type="common">Sweet flag</name>
    <dbReference type="NCBI Taxonomy" id="4465"/>
    <lineage>
        <taxon>Eukaryota</taxon>
        <taxon>Viridiplantae</taxon>
        <taxon>Streptophyta</taxon>
        <taxon>Embryophyta</taxon>
        <taxon>Tracheophyta</taxon>
        <taxon>Spermatophyta</taxon>
        <taxon>Magnoliopsida</taxon>
        <taxon>Liliopsida</taxon>
        <taxon>Acoraceae</taxon>
        <taxon>Acorus</taxon>
    </lineage>
</organism>
<dbReference type="PANTHER" id="PTHR33116">
    <property type="entry name" value="REVERSE TRANSCRIPTASE ZINC-BINDING DOMAIN-CONTAINING PROTEIN-RELATED-RELATED"/>
    <property type="match status" value="1"/>
</dbReference>
<feature type="region of interest" description="Disordered" evidence="1">
    <location>
        <begin position="439"/>
        <end position="475"/>
    </location>
</feature>
<protein>
    <recommendedName>
        <fullName evidence="2">Reverse transcriptase domain-containing protein</fullName>
    </recommendedName>
</protein>
<evidence type="ECO:0000259" key="2">
    <source>
        <dbReference type="PROSITE" id="PS50878"/>
    </source>
</evidence>
<gene>
    <name evidence="3" type="ORF">QJS10_CPB12g00806</name>
</gene>
<dbReference type="PROSITE" id="PS50878">
    <property type="entry name" value="RT_POL"/>
    <property type="match status" value="1"/>
</dbReference>
<feature type="region of interest" description="Disordered" evidence="1">
    <location>
        <begin position="388"/>
        <end position="411"/>
    </location>
</feature>
<dbReference type="AlphaFoldDB" id="A0AAV9DQ03"/>
<proteinExistence type="predicted"/>
<dbReference type="PANTHER" id="PTHR33116:SF78">
    <property type="entry name" value="OS12G0587133 PROTEIN"/>
    <property type="match status" value="1"/>
</dbReference>
<evidence type="ECO:0000313" key="4">
    <source>
        <dbReference type="Proteomes" id="UP001180020"/>
    </source>
</evidence>
<name>A0AAV9DQ03_ACOCL</name>
<reference evidence="3" key="2">
    <citation type="submission" date="2023-06" db="EMBL/GenBank/DDBJ databases">
        <authorList>
            <person name="Ma L."/>
            <person name="Liu K.-W."/>
            <person name="Li Z."/>
            <person name="Hsiao Y.-Y."/>
            <person name="Qi Y."/>
            <person name="Fu T."/>
            <person name="Tang G."/>
            <person name="Zhang D."/>
            <person name="Sun W.-H."/>
            <person name="Liu D.-K."/>
            <person name="Li Y."/>
            <person name="Chen G.-Z."/>
            <person name="Liu X.-D."/>
            <person name="Liao X.-Y."/>
            <person name="Jiang Y.-T."/>
            <person name="Yu X."/>
            <person name="Hao Y."/>
            <person name="Huang J."/>
            <person name="Zhao X.-W."/>
            <person name="Ke S."/>
            <person name="Chen Y.-Y."/>
            <person name="Wu W.-L."/>
            <person name="Hsu J.-L."/>
            <person name="Lin Y.-F."/>
            <person name="Huang M.-D."/>
            <person name="Li C.-Y."/>
            <person name="Huang L."/>
            <person name="Wang Z.-W."/>
            <person name="Zhao X."/>
            <person name="Zhong W.-Y."/>
            <person name="Peng D.-H."/>
            <person name="Ahmad S."/>
            <person name="Lan S."/>
            <person name="Zhang J.-S."/>
            <person name="Tsai W.-C."/>
            <person name="Van De Peer Y."/>
            <person name="Liu Z.-J."/>
        </authorList>
    </citation>
    <scope>NUCLEOTIDE SEQUENCE</scope>
    <source>
        <strain evidence="3">CP</strain>
        <tissue evidence="3">Leaves</tissue>
    </source>
</reference>
<evidence type="ECO:0000313" key="3">
    <source>
        <dbReference type="EMBL" id="KAK1302942.1"/>
    </source>
</evidence>
<reference evidence="3" key="1">
    <citation type="journal article" date="2023" name="Nat. Commun.">
        <title>Diploid and tetraploid genomes of Acorus and the evolution of monocots.</title>
        <authorList>
            <person name="Ma L."/>
            <person name="Liu K.W."/>
            <person name="Li Z."/>
            <person name="Hsiao Y.Y."/>
            <person name="Qi Y."/>
            <person name="Fu T."/>
            <person name="Tang G.D."/>
            <person name="Zhang D."/>
            <person name="Sun W.H."/>
            <person name="Liu D.K."/>
            <person name="Li Y."/>
            <person name="Chen G.Z."/>
            <person name="Liu X.D."/>
            <person name="Liao X.Y."/>
            <person name="Jiang Y.T."/>
            <person name="Yu X."/>
            <person name="Hao Y."/>
            <person name="Huang J."/>
            <person name="Zhao X.W."/>
            <person name="Ke S."/>
            <person name="Chen Y.Y."/>
            <person name="Wu W.L."/>
            <person name="Hsu J.L."/>
            <person name="Lin Y.F."/>
            <person name="Huang M.D."/>
            <person name="Li C.Y."/>
            <person name="Huang L."/>
            <person name="Wang Z.W."/>
            <person name="Zhao X."/>
            <person name="Zhong W.Y."/>
            <person name="Peng D.H."/>
            <person name="Ahmad S."/>
            <person name="Lan S."/>
            <person name="Zhang J.S."/>
            <person name="Tsai W.C."/>
            <person name="Van de Peer Y."/>
            <person name="Liu Z.J."/>
        </authorList>
    </citation>
    <scope>NUCLEOTIDE SEQUENCE</scope>
    <source>
        <strain evidence="3">CP</strain>
    </source>
</reference>
<feature type="domain" description="Reverse transcriptase" evidence="2">
    <location>
        <begin position="1"/>
        <end position="86"/>
    </location>
</feature>
<dbReference type="EMBL" id="JAUJYO010000012">
    <property type="protein sequence ID" value="KAK1302942.1"/>
    <property type="molecule type" value="Genomic_DNA"/>
</dbReference>
<accession>A0AAV9DQ03</accession>
<dbReference type="Proteomes" id="UP001180020">
    <property type="component" value="Unassembled WGS sequence"/>
</dbReference>
<evidence type="ECO:0000256" key="1">
    <source>
        <dbReference type="SAM" id="MobiDB-lite"/>
    </source>
</evidence>
<keyword evidence="4" id="KW-1185">Reference proteome</keyword>
<dbReference type="InterPro" id="IPR000477">
    <property type="entry name" value="RT_dom"/>
</dbReference>
<sequence length="494" mass="56160">MLESEKAQGTIGPYLKGKVDISHLAFADDLLLFMDSSPHTARNLKKVLSDFSIASGLHVNQAKSQVFVSPNDPNKAEFLSILGITPGSLPVWYLGLPMITSALKHAHCLPLLEKLQKRVQSWQSLLLSAAGRLELARSVLNGIHLYWTSAFSLPKRTIKMVKKIIRDFLWRDSPQKRMMHLMAWSSICLPKEEGGLSIKRITDWNSAALGVHFWDIAAKKDSLWVKWIHERAKVSTLISEGTWTKPRRWPWDMEDLWNTIKAMELGGHGSGCKKVLESTLKSHPLYQRSKLDPSPQGWLKANSDGSLSEDRAGYGLLLRNKEGHLIQAEEARVEGRSINYLELLAIGQGRSKHSSGPFSRASHPPWIYHYFTSSDARNRLFEVKKNHKRPSSADLEIVHSDEDNEDDKLRNHGVPIESARDSIEDERNVRNRLFEVKKNHKRPSSADLEIVHSDEDNEDDKLRNHGVPIESARDSIEDKRNWINRSPTRLNLSK</sequence>
<comment type="caution">
    <text evidence="3">The sequence shown here is derived from an EMBL/GenBank/DDBJ whole genome shotgun (WGS) entry which is preliminary data.</text>
</comment>